<reference evidence="2" key="1">
    <citation type="submission" date="2020-05" db="EMBL/GenBank/DDBJ databases">
        <title>Mycena genomes resolve the evolution of fungal bioluminescence.</title>
        <authorList>
            <person name="Tsai I.J."/>
        </authorList>
    </citation>
    <scope>NUCLEOTIDE SEQUENCE</scope>
    <source>
        <strain evidence="2">110903Hualien_Pintung</strain>
    </source>
</reference>
<evidence type="ECO:0000256" key="1">
    <source>
        <dbReference type="SAM" id="MobiDB-lite"/>
    </source>
</evidence>
<organism evidence="2 3">
    <name type="scientific">Mycena chlorophos</name>
    <name type="common">Agaric fungus</name>
    <name type="synonym">Agaricus chlorophos</name>
    <dbReference type="NCBI Taxonomy" id="658473"/>
    <lineage>
        <taxon>Eukaryota</taxon>
        <taxon>Fungi</taxon>
        <taxon>Dikarya</taxon>
        <taxon>Basidiomycota</taxon>
        <taxon>Agaricomycotina</taxon>
        <taxon>Agaricomycetes</taxon>
        <taxon>Agaricomycetidae</taxon>
        <taxon>Agaricales</taxon>
        <taxon>Marasmiineae</taxon>
        <taxon>Mycenaceae</taxon>
        <taxon>Mycena</taxon>
    </lineage>
</organism>
<comment type="caution">
    <text evidence="2">The sequence shown here is derived from an EMBL/GenBank/DDBJ whole genome shotgun (WGS) entry which is preliminary data.</text>
</comment>
<evidence type="ECO:0000313" key="3">
    <source>
        <dbReference type="Proteomes" id="UP000613580"/>
    </source>
</evidence>
<dbReference type="EMBL" id="JACAZE010000010">
    <property type="protein sequence ID" value="KAF7305305.1"/>
    <property type="molecule type" value="Genomic_DNA"/>
</dbReference>
<protein>
    <submittedName>
        <fullName evidence="2">Uncharacterized protein</fullName>
    </submittedName>
</protein>
<feature type="region of interest" description="Disordered" evidence="1">
    <location>
        <begin position="1"/>
        <end position="85"/>
    </location>
</feature>
<dbReference type="AlphaFoldDB" id="A0A8H6SWP4"/>
<keyword evidence="3" id="KW-1185">Reference proteome</keyword>
<gene>
    <name evidence="2" type="ORF">HMN09_00781800</name>
</gene>
<sequence length="190" mass="20489">MPNSPSIDGPPESQPHPDAAAARVSPVNDDQLPPAATREISLSGHPGEPPRPDGWPRLHTEPPIATTPMTIFREPEPPKGRPPRTARQTLSFLPVCLADFVGDLAFLAVCSKYQCAYNDEDHFTYDAGKIQPGCCTRGCMCLGCASCVDPEDRIAMRAADVVCHKLCCVVCTSACLCVLPPALCWESCRK</sequence>
<name>A0A8H6SWP4_MYCCL</name>
<dbReference type="Proteomes" id="UP000613580">
    <property type="component" value="Unassembled WGS sequence"/>
</dbReference>
<feature type="compositionally biased region" description="Basic and acidic residues" evidence="1">
    <location>
        <begin position="48"/>
        <end position="60"/>
    </location>
</feature>
<evidence type="ECO:0000313" key="2">
    <source>
        <dbReference type="EMBL" id="KAF7305305.1"/>
    </source>
</evidence>
<accession>A0A8H6SWP4</accession>
<proteinExistence type="predicted"/>